<protein>
    <submittedName>
        <fullName evidence="1">Uncharacterized protein</fullName>
    </submittedName>
</protein>
<organism evidence="1">
    <name type="scientific">bioreactor metagenome</name>
    <dbReference type="NCBI Taxonomy" id="1076179"/>
    <lineage>
        <taxon>unclassified sequences</taxon>
        <taxon>metagenomes</taxon>
        <taxon>ecological metagenomes</taxon>
    </lineage>
</organism>
<accession>A0A645HDR4</accession>
<proteinExistence type="predicted"/>
<dbReference type="AlphaFoldDB" id="A0A645HDR4"/>
<dbReference type="EMBL" id="VSSQ01090657">
    <property type="protein sequence ID" value="MPN36502.1"/>
    <property type="molecule type" value="Genomic_DNA"/>
</dbReference>
<evidence type="ECO:0000313" key="1">
    <source>
        <dbReference type="EMBL" id="MPN36502.1"/>
    </source>
</evidence>
<sequence length="67" mass="7348">MDDNFLSNSNFKGGPLLGNDRKAFEVVYQNILMKNTVLTLSVSPDVKVKSSGASADKTGFARVEMFF</sequence>
<reference evidence="1" key="1">
    <citation type="submission" date="2019-08" db="EMBL/GenBank/DDBJ databases">
        <authorList>
            <person name="Kucharzyk K."/>
            <person name="Murdoch R.W."/>
            <person name="Higgins S."/>
            <person name="Loffler F."/>
        </authorList>
    </citation>
    <scope>NUCLEOTIDE SEQUENCE</scope>
</reference>
<comment type="caution">
    <text evidence="1">The sequence shown here is derived from an EMBL/GenBank/DDBJ whole genome shotgun (WGS) entry which is preliminary data.</text>
</comment>
<gene>
    <name evidence="1" type="ORF">SDC9_184011</name>
</gene>
<name>A0A645HDR4_9ZZZZ</name>